<evidence type="ECO:0000313" key="2">
    <source>
        <dbReference type="EMBL" id="MCP1336756.1"/>
    </source>
</evidence>
<dbReference type="AlphaFoldDB" id="A0A9J6P9T5"/>
<evidence type="ECO:0000313" key="3">
    <source>
        <dbReference type="Proteomes" id="UP001055804"/>
    </source>
</evidence>
<protein>
    <submittedName>
        <fullName evidence="2">NAD-dependent epimerase/dehydratase family protein</fullName>
    </submittedName>
</protein>
<accession>A0A9J6P9T5</accession>
<sequence>MTDQTGGLPGRIADEAMLEDLMTTPDEGLKRDFGGLDGDLIVLGAGGKMGPTLARLAKRAAPDKRVIAVARFSEKGLAEKLEAQGVETVACDLLDRDALAKLPDVKNVVYMAGRKFGSTGSESLTWAMNALAPAHVAERFAASRIVALSTGCVYPFAPIAHGGPAEAVAPNPPPGEYAWSCLARERVFEHYSALNGTAGRLIRLNYAIDMRYGVLHDVGTLVFAGQPLDVTMGHANVIWQGDANSQILRALAHATAPISPLNVTGPEIVSIRALAHAFGHRFGLEVKIAGTEAETGWLNNAAEAARLFGYPKVPLAQLIDWQADWIARGMPSLGKPTGFQVRDGKF</sequence>
<proteinExistence type="predicted"/>
<dbReference type="InterPro" id="IPR001509">
    <property type="entry name" value="Epimerase_deHydtase"/>
</dbReference>
<dbReference type="Pfam" id="PF01370">
    <property type="entry name" value="Epimerase"/>
    <property type="match status" value="1"/>
</dbReference>
<evidence type="ECO:0000259" key="1">
    <source>
        <dbReference type="Pfam" id="PF01370"/>
    </source>
</evidence>
<dbReference type="EMBL" id="JAMZFT010000002">
    <property type="protein sequence ID" value="MCP1336756.1"/>
    <property type="molecule type" value="Genomic_DNA"/>
</dbReference>
<reference evidence="2" key="1">
    <citation type="submission" date="2022-06" db="EMBL/GenBank/DDBJ databases">
        <title>Isolation and Genomics of Futiania mangrovii gen. nov., sp. nov., a Rare and Metabolically-versatile member in the Class Alphaproteobacteria.</title>
        <authorList>
            <person name="Liu L."/>
            <person name="Huang W.-C."/>
            <person name="Pan J."/>
            <person name="Li J."/>
            <person name="Huang Y."/>
            <person name="Du H."/>
            <person name="Liu Y."/>
            <person name="Li M."/>
        </authorList>
    </citation>
    <scope>NUCLEOTIDE SEQUENCE</scope>
    <source>
        <strain evidence="2">FT118</strain>
    </source>
</reference>
<dbReference type="Proteomes" id="UP001055804">
    <property type="component" value="Unassembled WGS sequence"/>
</dbReference>
<keyword evidence="3" id="KW-1185">Reference proteome</keyword>
<comment type="caution">
    <text evidence="2">The sequence shown here is derived from an EMBL/GenBank/DDBJ whole genome shotgun (WGS) entry which is preliminary data.</text>
</comment>
<dbReference type="SUPFAM" id="SSF51735">
    <property type="entry name" value="NAD(P)-binding Rossmann-fold domains"/>
    <property type="match status" value="1"/>
</dbReference>
<dbReference type="Gene3D" id="3.40.50.720">
    <property type="entry name" value="NAD(P)-binding Rossmann-like Domain"/>
    <property type="match status" value="1"/>
</dbReference>
<gene>
    <name evidence="2" type="ORF">NJQ99_10085</name>
</gene>
<feature type="domain" description="NAD-dependent epimerase/dehydratase" evidence="1">
    <location>
        <begin position="41"/>
        <end position="204"/>
    </location>
</feature>
<name>A0A9J6P9T5_9PROT</name>
<dbReference type="InterPro" id="IPR036291">
    <property type="entry name" value="NAD(P)-bd_dom_sf"/>
</dbReference>
<organism evidence="2 3">
    <name type="scientific">Futiania mangrovi</name>
    <dbReference type="NCBI Taxonomy" id="2959716"/>
    <lineage>
        <taxon>Bacteria</taxon>
        <taxon>Pseudomonadati</taxon>
        <taxon>Pseudomonadota</taxon>
        <taxon>Alphaproteobacteria</taxon>
        <taxon>Futianiales</taxon>
        <taxon>Futianiaceae</taxon>
        <taxon>Futiania</taxon>
    </lineage>
</organism>
<dbReference type="RefSeq" id="WP_269332702.1">
    <property type="nucleotide sequence ID" value="NZ_JAMZFT010000002.1"/>
</dbReference>